<feature type="signal peptide" evidence="2">
    <location>
        <begin position="1"/>
        <end position="20"/>
    </location>
</feature>
<dbReference type="InParanoid" id="A0A0C3NPX2"/>
<evidence type="ECO:0000256" key="1">
    <source>
        <dbReference type="SAM" id="MobiDB-lite"/>
    </source>
</evidence>
<feature type="chain" id="PRO_5002176447" evidence="2">
    <location>
        <begin position="21"/>
        <end position="71"/>
    </location>
</feature>
<keyword evidence="2" id="KW-0732">Signal</keyword>
<dbReference type="HOGENOM" id="CLU_2741097_0_0_1"/>
<protein>
    <submittedName>
        <fullName evidence="3">Uncharacterized protein</fullName>
    </submittedName>
</protein>
<name>A0A0C3NPX2_PISTI</name>
<organism evidence="3 4">
    <name type="scientific">Pisolithus tinctorius Marx 270</name>
    <dbReference type="NCBI Taxonomy" id="870435"/>
    <lineage>
        <taxon>Eukaryota</taxon>
        <taxon>Fungi</taxon>
        <taxon>Dikarya</taxon>
        <taxon>Basidiomycota</taxon>
        <taxon>Agaricomycotina</taxon>
        <taxon>Agaricomycetes</taxon>
        <taxon>Agaricomycetidae</taxon>
        <taxon>Boletales</taxon>
        <taxon>Sclerodermatineae</taxon>
        <taxon>Pisolithaceae</taxon>
        <taxon>Pisolithus</taxon>
    </lineage>
</organism>
<keyword evidence="4" id="KW-1185">Reference proteome</keyword>
<accession>A0A0C3NPX2</accession>
<reference evidence="3 4" key="1">
    <citation type="submission" date="2014-04" db="EMBL/GenBank/DDBJ databases">
        <authorList>
            <consortium name="DOE Joint Genome Institute"/>
            <person name="Kuo A."/>
            <person name="Kohler A."/>
            <person name="Costa M.D."/>
            <person name="Nagy L.G."/>
            <person name="Floudas D."/>
            <person name="Copeland A."/>
            <person name="Barry K.W."/>
            <person name="Cichocki N."/>
            <person name="Veneault-Fourrey C."/>
            <person name="LaButti K."/>
            <person name="Lindquist E.A."/>
            <person name="Lipzen A."/>
            <person name="Lundell T."/>
            <person name="Morin E."/>
            <person name="Murat C."/>
            <person name="Sun H."/>
            <person name="Tunlid A."/>
            <person name="Henrissat B."/>
            <person name="Grigoriev I.V."/>
            <person name="Hibbett D.S."/>
            <person name="Martin F."/>
            <person name="Nordberg H.P."/>
            <person name="Cantor M.N."/>
            <person name="Hua S.X."/>
        </authorList>
    </citation>
    <scope>NUCLEOTIDE SEQUENCE [LARGE SCALE GENOMIC DNA]</scope>
    <source>
        <strain evidence="3 4">Marx 270</strain>
    </source>
</reference>
<feature type="region of interest" description="Disordered" evidence="1">
    <location>
        <begin position="34"/>
        <end position="71"/>
    </location>
</feature>
<evidence type="ECO:0000256" key="2">
    <source>
        <dbReference type="SAM" id="SignalP"/>
    </source>
</evidence>
<evidence type="ECO:0000313" key="4">
    <source>
        <dbReference type="Proteomes" id="UP000054217"/>
    </source>
</evidence>
<dbReference type="EMBL" id="KN832031">
    <property type="protein sequence ID" value="KIN97323.1"/>
    <property type="molecule type" value="Genomic_DNA"/>
</dbReference>
<dbReference type="AlphaFoldDB" id="A0A0C3NPX2"/>
<evidence type="ECO:0000313" key="3">
    <source>
        <dbReference type="EMBL" id="KIN97323.1"/>
    </source>
</evidence>
<reference evidence="4" key="2">
    <citation type="submission" date="2015-01" db="EMBL/GenBank/DDBJ databases">
        <title>Evolutionary Origins and Diversification of the Mycorrhizal Mutualists.</title>
        <authorList>
            <consortium name="DOE Joint Genome Institute"/>
            <consortium name="Mycorrhizal Genomics Consortium"/>
            <person name="Kohler A."/>
            <person name="Kuo A."/>
            <person name="Nagy L.G."/>
            <person name="Floudas D."/>
            <person name="Copeland A."/>
            <person name="Barry K.W."/>
            <person name="Cichocki N."/>
            <person name="Veneault-Fourrey C."/>
            <person name="LaButti K."/>
            <person name="Lindquist E.A."/>
            <person name="Lipzen A."/>
            <person name="Lundell T."/>
            <person name="Morin E."/>
            <person name="Murat C."/>
            <person name="Riley R."/>
            <person name="Ohm R."/>
            <person name="Sun H."/>
            <person name="Tunlid A."/>
            <person name="Henrissat B."/>
            <person name="Grigoriev I.V."/>
            <person name="Hibbett D.S."/>
            <person name="Martin F."/>
        </authorList>
    </citation>
    <scope>NUCLEOTIDE SEQUENCE [LARGE SCALE GENOMIC DNA]</scope>
    <source>
        <strain evidence="4">Marx 270</strain>
    </source>
</reference>
<proteinExistence type="predicted"/>
<gene>
    <name evidence="3" type="ORF">M404DRAFT_32432</name>
</gene>
<sequence length="71" mass="7105">MTSNPTLVPHMLVMVELGTATGVVEGGAGLEVPPSNVEPVHGPAGGLAISITPPPPAVGSVPRQEGRMEVN</sequence>
<dbReference type="Proteomes" id="UP000054217">
    <property type="component" value="Unassembled WGS sequence"/>
</dbReference>